<gene>
    <name evidence="10 11" type="primary">plsX</name>
    <name evidence="11" type="ORF">I6N98_08595</name>
</gene>
<comment type="catalytic activity">
    <reaction evidence="1 10">
        <text>a fatty acyl-[ACP] + phosphate = an acyl phosphate + holo-[ACP]</text>
        <dbReference type="Rhea" id="RHEA:42292"/>
        <dbReference type="Rhea" id="RHEA-COMP:9685"/>
        <dbReference type="Rhea" id="RHEA-COMP:14125"/>
        <dbReference type="ChEBI" id="CHEBI:43474"/>
        <dbReference type="ChEBI" id="CHEBI:59918"/>
        <dbReference type="ChEBI" id="CHEBI:64479"/>
        <dbReference type="ChEBI" id="CHEBI:138651"/>
        <dbReference type="EC" id="2.3.1.274"/>
    </reaction>
</comment>
<dbReference type="EMBL" id="CP066167">
    <property type="protein sequence ID" value="QQD19874.1"/>
    <property type="molecule type" value="Genomic_DNA"/>
</dbReference>
<comment type="function">
    <text evidence="10">Catalyzes the reversible formation of acyl-phosphate (acyl-PO(4)) from acyl-[acyl-carrier-protein] (acyl-ACP). This enzyme utilizes acyl-ACP as fatty acyl donor, but not acyl-CoA.</text>
</comment>
<dbReference type="PANTHER" id="PTHR30100">
    <property type="entry name" value="FATTY ACID/PHOSPHOLIPID SYNTHESIS PROTEIN PLSX"/>
    <property type="match status" value="1"/>
</dbReference>
<evidence type="ECO:0000313" key="12">
    <source>
        <dbReference type="Proteomes" id="UP000596063"/>
    </source>
</evidence>
<keyword evidence="7 10" id="KW-1208">Phospholipid metabolism</keyword>
<reference evidence="11 12" key="1">
    <citation type="submission" date="2020-12" db="EMBL/GenBank/DDBJ databases">
        <authorList>
            <person name="Shan Y."/>
        </authorList>
    </citation>
    <scope>NUCLEOTIDE SEQUENCE [LARGE SCALE GENOMIC DNA]</scope>
    <source>
        <strain evidence="12">csc3.9</strain>
    </source>
</reference>
<dbReference type="KEGG" id="snan:I6N98_08595"/>
<comment type="subcellular location">
    <subcellularLocation>
        <location evidence="10">Cytoplasm</location>
    </subcellularLocation>
    <text evidence="10">Associated with the membrane possibly through PlsY.</text>
</comment>
<dbReference type="GO" id="GO:0043811">
    <property type="term" value="F:phosphate:acyl-[acyl carrier protein] acyltransferase activity"/>
    <property type="evidence" value="ECO:0007669"/>
    <property type="project" value="UniProtKB-UniRule"/>
</dbReference>
<protein>
    <recommendedName>
        <fullName evidence="8 10">Phosphate acyltransferase</fullName>
        <ecNumber evidence="8 10">2.3.1.274</ecNumber>
    </recommendedName>
    <alternativeName>
        <fullName evidence="10">Acyl-ACP phosphotransacylase</fullName>
    </alternativeName>
    <alternativeName>
        <fullName evidence="10">Acyl-[acyl-carrier-protein]--phosphate acyltransferase</fullName>
    </alternativeName>
    <alternativeName>
        <fullName evidence="10">Phosphate-acyl-ACP acyltransferase</fullName>
    </alternativeName>
</protein>
<keyword evidence="2 10" id="KW-0963">Cytoplasm</keyword>
<keyword evidence="3 10" id="KW-0444">Lipid biosynthesis</keyword>
<evidence type="ECO:0000313" key="11">
    <source>
        <dbReference type="EMBL" id="QQD19874.1"/>
    </source>
</evidence>
<keyword evidence="12" id="KW-1185">Reference proteome</keyword>
<dbReference type="GO" id="GO:0008654">
    <property type="term" value="P:phospholipid biosynthetic process"/>
    <property type="evidence" value="ECO:0007669"/>
    <property type="project" value="UniProtKB-KW"/>
</dbReference>
<dbReference type="Pfam" id="PF02504">
    <property type="entry name" value="FA_synthesis"/>
    <property type="match status" value="1"/>
</dbReference>
<comment type="pathway">
    <text evidence="10">Lipid metabolism; phospholipid metabolism.</text>
</comment>
<name>A0A7T4R3W0_9GAMM</name>
<organism evidence="11 12">
    <name type="scientific">Spongiibacter nanhainus</name>
    <dbReference type="NCBI Taxonomy" id="2794344"/>
    <lineage>
        <taxon>Bacteria</taxon>
        <taxon>Pseudomonadati</taxon>
        <taxon>Pseudomonadota</taxon>
        <taxon>Gammaproteobacteria</taxon>
        <taxon>Cellvibrionales</taxon>
        <taxon>Spongiibacteraceae</taxon>
        <taxon>Spongiibacter</taxon>
    </lineage>
</organism>
<dbReference type="GO" id="GO:0005737">
    <property type="term" value="C:cytoplasm"/>
    <property type="evidence" value="ECO:0007669"/>
    <property type="project" value="UniProtKB-SubCell"/>
</dbReference>
<dbReference type="UniPathway" id="UPA00085"/>
<dbReference type="InterPro" id="IPR003664">
    <property type="entry name" value="FA_synthesis"/>
</dbReference>
<sequence>MASLRIAVDAMGGDFGLRTTVPASIKSLKRCSDLHITLVGERASIENELKRHRRADLSRLEILHADDIVADDDKPSQSLRDKRASSMAVALEALRDGRVSAVVSAGNTGALMALSCMIVSRLPGVRRPAICAPIPSMHGHTYLLDLGANVDSDPANLYQFATMGQALSRVVDDLDSPRIALLNIGEELIKGTRSVQEAAALIAADEHLNYVGFIEGNALFSDRADVVVCDGFVGNIALKVCEGTASFIGRLLRERFHRGIYGRVAGLTMGPLFNAFHKKIDPRRYNGAALLGLQGVVVKSHGGAGVVGFSEAIKHASFSVRRDLPAMIAEQLAAHASSKD</sequence>
<evidence type="ECO:0000256" key="9">
    <source>
        <dbReference type="ARBA" id="ARBA00046608"/>
    </source>
</evidence>
<evidence type="ECO:0000256" key="6">
    <source>
        <dbReference type="ARBA" id="ARBA00023209"/>
    </source>
</evidence>
<dbReference type="Proteomes" id="UP000596063">
    <property type="component" value="Chromosome"/>
</dbReference>
<dbReference type="RefSeq" id="WP_198571358.1">
    <property type="nucleotide sequence ID" value="NZ_CP066167.1"/>
</dbReference>
<evidence type="ECO:0000256" key="7">
    <source>
        <dbReference type="ARBA" id="ARBA00023264"/>
    </source>
</evidence>
<dbReference type="EC" id="2.3.1.274" evidence="8 10"/>
<keyword evidence="6 10" id="KW-0594">Phospholipid biosynthesis</keyword>
<proteinExistence type="inferred from homology"/>
<evidence type="ECO:0000256" key="5">
    <source>
        <dbReference type="ARBA" id="ARBA00023098"/>
    </source>
</evidence>
<comment type="similarity">
    <text evidence="10">Belongs to the PlsX family.</text>
</comment>
<dbReference type="InterPro" id="IPR012281">
    <property type="entry name" value="Phospholipid_synth_PlsX-like"/>
</dbReference>
<dbReference type="Gene3D" id="3.40.718.10">
    <property type="entry name" value="Isopropylmalate Dehydrogenase"/>
    <property type="match status" value="1"/>
</dbReference>
<keyword evidence="11" id="KW-0012">Acyltransferase</keyword>
<evidence type="ECO:0000256" key="10">
    <source>
        <dbReference type="HAMAP-Rule" id="MF_00019"/>
    </source>
</evidence>
<evidence type="ECO:0000256" key="1">
    <source>
        <dbReference type="ARBA" id="ARBA00001232"/>
    </source>
</evidence>
<evidence type="ECO:0000256" key="8">
    <source>
        <dbReference type="ARBA" id="ARBA00024069"/>
    </source>
</evidence>
<evidence type="ECO:0000256" key="2">
    <source>
        <dbReference type="ARBA" id="ARBA00022490"/>
    </source>
</evidence>
<dbReference type="SUPFAM" id="SSF53659">
    <property type="entry name" value="Isocitrate/Isopropylmalate dehydrogenase-like"/>
    <property type="match status" value="1"/>
</dbReference>
<dbReference type="PIRSF" id="PIRSF002465">
    <property type="entry name" value="Phsphlp_syn_PlsX"/>
    <property type="match status" value="1"/>
</dbReference>
<evidence type="ECO:0000256" key="3">
    <source>
        <dbReference type="ARBA" id="ARBA00022516"/>
    </source>
</evidence>
<dbReference type="HAMAP" id="MF_00019">
    <property type="entry name" value="PlsX"/>
    <property type="match status" value="1"/>
</dbReference>
<dbReference type="GO" id="GO:0006633">
    <property type="term" value="P:fatty acid biosynthetic process"/>
    <property type="evidence" value="ECO:0007669"/>
    <property type="project" value="UniProtKB-UniRule"/>
</dbReference>
<dbReference type="AlphaFoldDB" id="A0A7T4R3W0"/>
<keyword evidence="4 10" id="KW-0808">Transferase</keyword>
<keyword evidence="5 10" id="KW-0443">Lipid metabolism</keyword>
<dbReference type="PANTHER" id="PTHR30100:SF1">
    <property type="entry name" value="PHOSPHATE ACYLTRANSFERASE"/>
    <property type="match status" value="1"/>
</dbReference>
<accession>A0A7T4R3W0</accession>
<dbReference type="NCBIfam" id="TIGR00182">
    <property type="entry name" value="plsX"/>
    <property type="match status" value="1"/>
</dbReference>
<comment type="subunit">
    <text evidence="9 10">Homodimer. Probably interacts with PlsY.</text>
</comment>
<evidence type="ECO:0000256" key="4">
    <source>
        <dbReference type="ARBA" id="ARBA00022679"/>
    </source>
</evidence>